<feature type="transmembrane region" description="Helical" evidence="2">
    <location>
        <begin position="7"/>
        <end position="30"/>
    </location>
</feature>
<keyword evidence="2" id="KW-0472">Membrane</keyword>
<dbReference type="RefSeq" id="WP_216009511.1">
    <property type="nucleotide sequence ID" value="NZ_JAHKPV010000021.1"/>
</dbReference>
<protein>
    <submittedName>
        <fullName evidence="4">Sugar transferase</fullName>
    </submittedName>
</protein>
<evidence type="ECO:0000313" key="4">
    <source>
        <dbReference type="EMBL" id="MBU2875751.1"/>
    </source>
</evidence>
<name>A0ABS6AC89_9GAMM</name>
<dbReference type="PANTHER" id="PTHR30576:SF10">
    <property type="entry name" value="SLL5057 PROTEIN"/>
    <property type="match status" value="1"/>
</dbReference>
<dbReference type="GO" id="GO:0016740">
    <property type="term" value="F:transferase activity"/>
    <property type="evidence" value="ECO:0007669"/>
    <property type="project" value="UniProtKB-KW"/>
</dbReference>
<dbReference type="Proteomes" id="UP000753376">
    <property type="component" value="Unassembled WGS sequence"/>
</dbReference>
<sequence>MIRMLDFLFALLGLVLGFPVLLVLCFIGLFDTGAPIFRQQRVGQLKKPFTLVKFRTMSVDTASVASHLASNSSITKLGRFLRRTKLDELPQLWNVLKGEMSLVGPRPCLFNQEELIAERERLGVLNARPGITGLAQVQGIDMSTPLLLAQTDAKMLATLGVAAYFKYIFLTISGKGLGDRVPGRD</sequence>
<evidence type="ECO:0000259" key="3">
    <source>
        <dbReference type="Pfam" id="PF02397"/>
    </source>
</evidence>
<keyword evidence="2" id="KW-1133">Transmembrane helix</keyword>
<keyword evidence="4" id="KW-0808">Transferase</keyword>
<proteinExistence type="inferred from homology"/>
<dbReference type="EMBL" id="JAHKPV010000021">
    <property type="protein sequence ID" value="MBU2875751.1"/>
    <property type="molecule type" value="Genomic_DNA"/>
</dbReference>
<organism evidence="4 5">
    <name type="scientific">Marinobacter salexigens</name>
    <dbReference type="NCBI Taxonomy" id="1925763"/>
    <lineage>
        <taxon>Bacteria</taxon>
        <taxon>Pseudomonadati</taxon>
        <taxon>Pseudomonadota</taxon>
        <taxon>Gammaproteobacteria</taxon>
        <taxon>Pseudomonadales</taxon>
        <taxon>Marinobacteraceae</taxon>
        <taxon>Marinobacter</taxon>
    </lineage>
</organism>
<dbReference type="Pfam" id="PF02397">
    <property type="entry name" value="Bac_transf"/>
    <property type="match status" value="1"/>
</dbReference>
<keyword evidence="5" id="KW-1185">Reference proteome</keyword>
<reference evidence="4 5" key="1">
    <citation type="submission" date="2021-05" db="EMBL/GenBank/DDBJ databases">
        <title>Draft genomes of bacteria isolated from model marine particles.</title>
        <authorList>
            <person name="Datta M.S."/>
            <person name="Schwartzman J.A."/>
            <person name="Enke T.N."/>
            <person name="Saavedra J."/>
            <person name="Cermak N."/>
            <person name="Cordero O.X."/>
        </authorList>
    </citation>
    <scope>NUCLEOTIDE SEQUENCE [LARGE SCALE GENOMIC DNA]</scope>
    <source>
        <strain evidence="4 5">D2M19</strain>
    </source>
</reference>
<evidence type="ECO:0000256" key="1">
    <source>
        <dbReference type="ARBA" id="ARBA00006464"/>
    </source>
</evidence>
<comment type="caution">
    <text evidence="4">The sequence shown here is derived from an EMBL/GenBank/DDBJ whole genome shotgun (WGS) entry which is preliminary data.</text>
</comment>
<evidence type="ECO:0000313" key="5">
    <source>
        <dbReference type="Proteomes" id="UP000753376"/>
    </source>
</evidence>
<keyword evidence="2" id="KW-0812">Transmembrane</keyword>
<dbReference type="PANTHER" id="PTHR30576">
    <property type="entry name" value="COLANIC BIOSYNTHESIS UDP-GLUCOSE LIPID CARRIER TRANSFERASE"/>
    <property type="match status" value="1"/>
</dbReference>
<gene>
    <name evidence="4" type="ORF">KO508_17275</name>
</gene>
<dbReference type="InterPro" id="IPR003362">
    <property type="entry name" value="Bact_transf"/>
</dbReference>
<comment type="similarity">
    <text evidence="1">Belongs to the bacterial sugar transferase family.</text>
</comment>
<evidence type="ECO:0000256" key="2">
    <source>
        <dbReference type="SAM" id="Phobius"/>
    </source>
</evidence>
<accession>A0ABS6AC89</accession>
<feature type="domain" description="Bacterial sugar transferase" evidence="3">
    <location>
        <begin position="3"/>
        <end position="172"/>
    </location>
</feature>